<protein>
    <submittedName>
        <fullName evidence="1">Uncharacterized protein</fullName>
    </submittedName>
</protein>
<evidence type="ECO:0000313" key="1">
    <source>
        <dbReference type="EMBL" id="MCI60781.1"/>
    </source>
</evidence>
<name>A0A392TI12_9FABA</name>
<feature type="non-terminal residue" evidence="1">
    <location>
        <position position="63"/>
    </location>
</feature>
<accession>A0A392TI12</accession>
<keyword evidence="2" id="KW-1185">Reference proteome</keyword>
<reference evidence="1 2" key="1">
    <citation type="journal article" date="2018" name="Front. Plant Sci.">
        <title>Red Clover (Trifolium pratense) and Zigzag Clover (T. medium) - A Picture of Genomic Similarities and Differences.</title>
        <authorList>
            <person name="Dluhosova J."/>
            <person name="Istvanek J."/>
            <person name="Nedelnik J."/>
            <person name="Repkova J."/>
        </authorList>
    </citation>
    <scope>NUCLEOTIDE SEQUENCE [LARGE SCALE GENOMIC DNA]</scope>
    <source>
        <strain evidence="2">cv. 10/8</strain>
        <tissue evidence="1">Leaf</tissue>
    </source>
</reference>
<organism evidence="1 2">
    <name type="scientific">Trifolium medium</name>
    <dbReference type="NCBI Taxonomy" id="97028"/>
    <lineage>
        <taxon>Eukaryota</taxon>
        <taxon>Viridiplantae</taxon>
        <taxon>Streptophyta</taxon>
        <taxon>Embryophyta</taxon>
        <taxon>Tracheophyta</taxon>
        <taxon>Spermatophyta</taxon>
        <taxon>Magnoliopsida</taxon>
        <taxon>eudicotyledons</taxon>
        <taxon>Gunneridae</taxon>
        <taxon>Pentapetalae</taxon>
        <taxon>rosids</taxon>
        <taxon>fabids</taxon>
        <taxon>Fabales</taxon>
        <taxon>Fabaceae</taxon>
        <taxon>Papilionoideae</taxon>
        <taxon>50 kb inversion clade</taxon>
        <taxon>NPAAA clade</taxon>
        <taxon>Hologalegina</taxon>
        <taxon>IRL clade</taxon>
        <taxon>Trifolieae</taxon>
        <taxon>Trifolium</taxon>
    </lineage>
</organism>
<evidence type="ECO:0000313" key="2">
    <source>
        <dbReference type="Proteomes" id="UP000265520"/>
    </source>
</evidence>
<proteinExistence type="predicted"/>
<dbReference type="EMBL" id="LXQA010587949">
    <property type="protein sequence ID" value="MCI60781.1"/>
    <property type="molecule type" value="Genomic_DNA"/>
</dbReference>
<sequence>MLWTALVKVLHEYSSYEAWNIGDGTTAGACNDCRIPDNTQIVDLVESIPDDVRLFNVAKLMKL</sequence>
<dbReference type="AlphaFoldDB" id="A0A392TI12"/>
<comment type="caution">
    <text evidence="1">The sequence shown here is derived from an EMBL/GenBank/DDBJ whole genome shotgun (WGS) entry which is preliminary data.</text>
</comment>
<dbReference type="Proteomes" id="UP000265520">
    <property type="component" value="Unassembled WGS sequence"/>
</dbReference>